<sequence>MSNTTEGSPSRRQQSYPQSKAPSNYLPDPNTFELSDDDVVDDDVMAGSSVFAPASFAPTPQQGPPSGDPIAKYNTLFTNALFQEHGAQTVSKEAFLATDGDDPSRWIVDSGTSMHMTPHRSVFINFRPCVLPVFIVTGDVLYTEGYGDIILRMAGQDSDDYIGSLTLHKVWLAPDLKASLISISALDKEDIGTWVKNGVMTFKWHSE</sequence>
<feature type="domain" description="Retrovirus-related Pol polyprotein from transposon TNT 1-94-like beta-barrel" evidence="2">
    <location>
        <begin position="106"/>
        <end position="189"/>
    </location>
</feature>
<gene>
    <name evidence="3" type="ORF">PENPOL_c012G01383</name>
</gene>
<name>A0A1V6NCM0_PENPO</name>
<comment type="caution">
    <text evidence="3">The sequence shown here is derived from an EMBL/GenBank/DDBJ whole genome shotgun (WGS) entry which is preliminary data.</text>
</comment>
<proteinExistence type="predicted"/>
<dbReference type="InterPro" id="IPR054722">
    <property type="entry name" value="PolX-like_BBD"/>
</dbReference>
<dbReference type="Proteomes" id="UP000191408">
    <property type="component" value="Unassembled WGS sequence"/>
</dbReference>
<protein>
    <recommendedName>
        <fullName evidence="2">Retrovirus-related Pol polyprotein from transposon TNT 1-94-like beta-barrel domain-containing protein</fullName>
    </recommendedName>
</protein>
<feature type="compositionally biased region" description="Low complexity" evidence="1">
    <location>
        <begin position="8"/>
        <end position="19"/>
    </location>
</feature>
<accession>A0A1V6NCM0</accession>
<reference evidence="4" key="1">
    <citation type="journal article" date="2017" name="Nat. Microbiol.">
        <title>Global analysis of biosynthetic gene clusters reveals vast potential of secondary metabolite production in Penicillium species.</title>
        <authorList>
            <person name="Nielsen J.C."/>
            <person name="Grijseels S."/>
            <person name="Prigent S."/>
            <person name="Ji B."/>
            <person name="Dainat J."/>
            <person name="Nielsen K.F."/>
            <person name="Frisvad J.C."/>
            <person name="Workman M."/>
            <person name="Nielsen J."/>
        </authorList>
    </citation>
    <scope>NUCLEOTIDE SEQUENCE [LARGE SCALE GENOMIC DNA]</scope>
    <source>
        <strain evidence="4">IBT 4502</strain>
    </source>
</reference>
<dbReference type="EMBL" id="MDYM01000012">
    <property type="protein sequence ID" value="OQD62470.1"/>
    <property type="molecule type" value="Genomic_DNA"/>
</dbReference>
<evidence type="ECO:0000313" key="4">
    <source>
        <dbReference type="Proteomes" id="UP000191408"/>
    </source>
</evidence>
<feature type="region of interest" description="Disordered" evidence="1">
    <location>
        <begin position="1"/>
        <end position="39"/>
    </location>
</feature>
<organism evidence="3 4">
    <name type="scientific">Penicillium polonicum</name>
    <dbReference type="NCBI Taxonomy" id="60169"/>
    <lineage>
        <taxon>Eukaryota</taxon>
        <taxon>Fungi</taxon>
        <taxon>Dikarya</taxon>
        <taxon>Ascomycota</taxon>
        <taxon>Pezizomycotina</taxon>
        <taxon>Eurotiomycetes</taxon>
        <taxon>Eurotiomycetidae</taxon>
        <taxon>Eurotiales</taxon>
        <taxon>Aspergillaceae</taxon>
        <taxon>Penicillium</taxon>
    </lineage>
</organism>
<evidence type="ECO:0000259" key="2">
    <source>
        <dbReference type="Pfam" id="PF22936"/>
    </source>
</evidence>
<evidence type="ECO:0000313" key="3">
    <source>
        <dbReference type="EMBL" id="OQD62470.1"/>
    </source>
</evidence>
<dbReference type="Pfam" id="PF22936">
    <property type="entry name" value="Pol_BBD"/>
    <property type="match status" value="1"/>
</dbReference>
<evidence type="ECO:0000256" key="1">
    <source>
        <dbReference type="SAM" id="MobiDB-lite"/>
    </source>
</evidence>
<dbReference type="AlphaFoldDB" id="A0A1V6NCM0"/>
<keyword evidence="4" id="KW-1185">Reference proteome</keyword>
<dbReference type="OrthoDB" id="4369935at2759"/>